<organism evidence="4 5">
    <name type="scientific">Puccinia striiformis</name>
    <dbReference type="NCBI Taxonomy" id="27350"/>
    <lineage>
        <taxon>Eukaryota</taxon>
        <taxon>Fungi</taxon>
        <taxon>Dikarya</taxon>
        <taxon>Basidiomycota</taxon>
        <taxon>Pucciniomycotina</taxon>
        <taxon>Pucciniomycetes</taxon>
        <taxon>Pucciniales</taxon>
        <taxon>Pucciniaceae</taxon>
        <taxon>Puccinia</taxon>
    </lineage>
</organism>
<keyword evidence="1" id="KW-0479">Metal-binding</keyword>
<dbReference type="InterPro" id="IPR015947">
    <property type="entry name" value="PUA-like_sf"/>
</dbReference>
<keyword evidence="5" id="KW-1185">Reference proteome</keyword>
<dbReference type="AlphaFoldDB" id="A0A2S4UQ75"/>
<dbReference type="Pfam" id="PF13923">
    <property type="entry name" value="zf-C3HC4_2"/>
    <property type="match status" value="1"/>
</dbReference>
<feature type="non-terminal residue" evidence="4">
    <location>
        <position position="432"/>
    </location>
</feature>
<evidence type="ECO:0000259" key="3">
    <source>
        <dbReference type="PROSITE" id="PS50089"/>
    </source>
</evidence>
<dbReference type="VEuPathDB" id="FungiDB:PSHT_06669"/>
<feature type="region of interest" description="Disordered" evidence="2">
    <location>
        <begin position="32"/>
        <end position="52"/>
    </location>
</feature>
<gene>
    <name evidence="4" type="ORF">PSTT_13789</name>
</gene>
<dbReference type="PROSITE" id="PS50089">
    <property type="entry name" value="ZF_RING_2"/>
    <property type="match status" value="1"/>
</dbReference>
<dbReference type="SUPFAM" id="SSF88697">
    <property type="entry name" value="PUA domain-like"/>
    <property type="match status" value="1"/>
</dbReference>
<accession>A0A2S4UQ75</accession>
<keyword evidence="1" id="KW-0863">Zinc-finger</keyword>
<evidence type="ECO:0000313" key="4">
    <source>
        <dbReference type="EMBL" id="POV99419.1"/>
    </source>
</evidence>
<feature type="compositionally biased region" description="Low complexity" evidence="2">
    <location>
        <begin position="32"/>
        <end position="41"/>
    </location>
</feature>
<dbReference type="InterPro" id="IPR046336">
    <property type="entry name" value="Lon_prtase_N_sf"/>
</dbReference>
<feature type="compositionally biased region" description="Polar residues" evidence="2">
    <location>
        <begin position="411"/>
        <end position="420"/>
    </location>
</feature>
<dbReference type="PANTHER" id="PTHR23327">
    <property type="entry name" value="RING FINGER PROTEIN 127"/>
    <property type="match status" value="1"/>
</dbReference>
<dbReference type="VEuPathDB" id="FungiDB:PSTT_13789"/>
<evidence type="ECO:0000313" key="5">
    <source>
        <dbReference type="Proteomes" id="UP000239156"/>
    </source>
</evidence>
<reference evidence="4" key="1">
    <citation type="submission" date="2017-12" db="EMBL/GenBank/DDBJ databases">
        <title>Gene loss provides genomic basis for host adaptation in cereal stripe rust fungi.</title>
        <authorList>
            <person name="Xia C."/>
        </authorList>
    </citation>
    <scope>NUCLEOTIDE SEQUENCE [LARGE SCALE GENOMIC DNA]</scope>
    <source>
        <strain evidence="4">93-210</strain>
    </source>
</reference>
<dbReference type="SUPFAM" id="SSF57850">
    <property type="entry name" value="RING/U-box"/>
    <property type="match status" value="1"/>
</dbReference>
<sequence>MDYDRYDPAVNIGSASGRWELEILPAISASIDHADSSSPADQQLGSTDRPASGTFVYNRTVLWKNRPPVLANPSTINPSKNTSTNDHMAYISRKGMSPIVYVLLKNTIETERHIENPPIIVANPDIEISRMSAACASFLAEGLKAEMQAHTAKNIIPIDIKETNQVRFKSPKRINKEGVKFWARPNLNQSLDVRNPSIRAILQAELECPLCSLVFDSPMTISCGHTCRSCFLRARDHANHCPVCRQPFWMGPQDVPGIDLLIRQIIERTLGQAQGTTRPKSAINLEINHTIPLMVCLFGFPGVPMFLQIHEPKYKLLIRRCLLTDRKFGIVIPAFERDQLNPHDSVIIRPTAAHQTSKPNLPVLRSSRSKTMQLRRTGSRRGHSNSLSSAFLKHEQDDQAHKTPMYHSSIRKQASTSRIQQPLPCASLMSGL</sequence>
<feature type="domain" description="RING-type" evidence="3">
    <location>
        <begin position="208"/>
        <end position="245"/>
    </location>
</feature>
<feature type="region of interest" description="Disordered" evidence="2">
    <location>
        <begin position="349"/>
        <end position="432"/>
    </location>
</feature>
<protein>
    <recommendedName>
        <fullName evidence="3">RING-type domain-containing protein</fullName>
    </recommendedName>
</protein>
<evidence type="ECO:0000256" key="2">
    <source>
        <dbReference type="SAM" id="MobiDB-lite"/>
    </source>
</evidence>
<keyword evidence="1" id="KW-0862">Zinc</keyword>
<dbReference type="InterPro" id="IPR013083">
    <property type="entry name" value="Znf_RING/FYVE/PHD"/>
</dbReference>
<dbReference type="GO" id="GO:0061630">
    <property type="term" value="F:ubiquitin protein ligase activity"/>
    <property type="evidence" value="ECO:0007669"/>
    <property type="project" value="TreeGrafter"/>
</dbReference>
<dbReference type="Gene3D" id="2.30.130.40">
    <property type="entry name" value="LON domain-like"/>
    <property type="match status" value="1"/>
</dbReference>
<name>A0A2S4UQ75_9BASI</name>
<proteinExistence type="predicted"/>
<dbReference type="GO" id="GO:0008270">
    <property type="term" value="F:zinc ion binding"/>
    <property type="evidence" value="ECO:0007669"/>
    <property type="project" value="UniProtKB-KW"/>
</dbReference>
<feature type="compositionally biased region" description="Basic and acidic residues" evidence="2">
    <location>
        <begin position="392"/>
        <end position="401"/>
    </location>
</feature>
<dbReference type="PANTHER" id="PTHR23327:SF42">
    <property type="entry name" value="LON PEPTIDASE N-TERMINAL DOMAIN AND RING FINGER PROTEIN C14F5.10C"/>
    <property type="match status" value="1"/>
</dbReference>
<dbReference type="Proteomes" id="UP000239156">
    <property type="component" value="Unassembled WGS sequence"/>
</dbReference>
<dbReference type="Gene3D" id="3.30.40.10">
    <property type="entry name" value="Zinc/RING finger domain, C3HC4 (zinc finger)"/>
    <property type="match status" value="1"/>
</dbReference>
<dbReference type="InterPro" id="IPR001841">
    <property type="entry name" value="Znf_RING"/>
</dbReference>
<evidence type="ECO:0000256" key="1">
    <source>
        <dbReference type="PROSITE-ProRule" id="PRU00175"/>
    </source>
</evidence>
<comment type="caution">
    <text evidence="4">The sequence shown here is derived from an EMBL/GenBank/DDBJ whole genome shotgun (WGS) entry which is preliminary data.</text>
</comment>
<dbReference type="EMBL" id="PKSL01000201">
    <property type="protein sequence ID" value="POV99419.1"/>
    <property type="molecule type" value="Genomic_DNA"/>
</dbReference>